<organism evidence="3 4">
    <name type="scientific">Exidia glandulosa HHB12029</name>
    <dbReference type="NCBI Taxonomy" id="1314781"/>
    <lineage>
        <taxon>Eukaryota</taxon>
        <taxon>Fungi</taxon>
        <taxon>Dikarya</taxon>
        <taxon>Basidiomycota</taxon>
        <taxon>Agaricomycotina</taxon>
        <taxon>Agaricomycetes</taxon>
        <taxon>Auriculariales</taxon>
        <taxon>Exidiaceae</taxon>
        <taxon>Exidia</taxon>
    </lineage>
</organism>
<keyword evidence="4" id="KW-1185">Reference proteome</keyword>
<protein>
    <submittedName>
        <fullName evidence="3">Uncharacterized protein</fullName>
    </submittedName>
</protein>
<dbReference type="EMBL" id="KV425931">
    <property type="protein sequence ID" value="KZV97335.1"/>
    <property type="molecule type" value="Genomic_DNA"/>
</dbReference>
<evidence type="ECO:0000313" key="3">
    <source>
        <dbReference type="EMBL" id="KZV97335.1"/>
    </source>
</evidence>
<dbReference type="Proteomes" id="UP000077266">
    <property type="component" value="Unassembled WGS sequence"/>
</dbReference>
<accession>A0A165L4I6</accession>
<feature type="region of interest" description="Disordered" evidence="1">
    <location>
        <begin position="78"/>
        <end position="103"/>
    </location>
</feature>
<keyword evidence="2" id="KW-0812">Transmembrane</keyword>
<keyword evidence="2" id="KW-0472">Membrane</keyword>
<reference evidence="3 4" key="1">
    <citation type="journal article" date="2016" name="Mol. Biol. Evol.">
        <title>Comparative Genomics of Early-Diverging Mushroom-Forming Fungi Provides Insights into the Origins of Lignocellulose Decay Capabilities.</title>
        <authorList>
            <person name="Nagy L.G."/>
            <person name="Riley R."/>
            <person name="Tritt A."/>
            <person name="Adam C."/>
            <person name="Daum C."/>
            <person name="Floudas D."/>
            <person name="Sun H."/>
            <person name="Yadav J.S."/>
            <person name="Pangilinan J."/>
            <person name="Larsson K.H."/>
            <person name="Matsuura K."/>
            <person name="Barry K."/>
            <person name="Labutti K."/>
            <person name="Kuo R."/>
            <person name="Ohm R.A."/>
            <person name="Bhattacharya S.S."/>
            <person name="Shirouzu T."/>
            <person name="Yoshinaga Y."/>
            <person name="Martin F.M."/>
            <person name="Grigoriev I.V."/>
            <person name="Hibbett D.S."/>
        </authorList>
    </citation>
    <scope>NUCLEOTIDE SEQUENCE [LARGE SCALE GENOMIC DNA]</scope>
    <source>
        <strain evidence="3 4">HHB12029</strain>
    </source>
</reference>
<gene>
    <name evidence="3" type="ORF">EXIGLDRAFT_832903</name>
</gene>
<sequence length="127" mass="13740">MRFARAGVCLMESPTSTPFSKPLPTGVSVGIALGGVALVITVALGALLCYSRQRRRHHAPLVNRPVDLEMNVLGRRNIAPPPRTLDLEPFPLPKPSRPQGRTLRSEKLAVLRELQAPASSKASTSVR</sequence>
<keyword evidence="2" id="KW-1133">Transmembrane helix</keyword>
<evidence type="ECO:0000313" key="4">
    <source>
        <dbReference type="Proteomes" id="UP000077266"/>
    </source>
</evidence>
<proteinExistence type="predicted"/>
<evidence type="ECO:0000256" key="1">
    <source>
        <dbReference type="SAM" id="MobiDB-lite"/>
    </source>
</evidence>
<feature type="transmembrane region" description="Helical" evidence="2">
    <location>
        <begin position="27"/>
        <end position="50"/>
    </location>
</feature>
<evidence type="ECO:0000256" key="2">
    <source>
        <dbReference type="SAM" id="Phobius"/>
    </source>
</evidence>
<dbReference type="AlphaFoldDB" id="A0A165L4I6"/>
<name>A0A165L4I6_EXIGL</name>
<dbReference type="InParanoid" id="A0A165L4I6"/>